<proteinExistence type="inferred from homology"/>
<comment type="catalytic activity">
    <reaction evidence="4">
        <text>alpha-D-ribose 1-phosphate = D-ribose 5-phosphate</text>
        <dbReference type="Rhea" id="RHEA:18793"/>
        <dbReference type="ChEBI" id="CHEBI:57720"/>
        <dbReference type="ChEBI" id="CHEBI:78346"/>
        <dbReference type="EC" id="5.4.2.7"/>
    </reaction>
</comment>
<keyword evidence="2 4" id="KW-0479">Metal-binding</keyword>
<dbReference type="PIRSF" id="PIRSF001491">
    <property type="entry name" value="Ppentomutase"/>
    <property type="match status" value="1"/>
</dbReference>
<accession>A0ABQ6CEQ0</accession>
<keyword evidence="3 4" id="KW-0464">Manganese</keyword>
<dbReference type="CDD" id="cd16009">
    <property type="entry name" value="PPM"/>
    <property type="match status" value="1"/>
</dbReference>
<feature type="binding site" evidence="4">
    <location>
        <position position="10"/>
    </location>
    <ligand>
        <name>Mn(2+)</name>
        <dbReference type="ChEBI" id="CHEBI:29035"/>
        <label>1</label>
    </ligand>
</feature>
<feature type="binding site" evidence="4">
    <location>
        <position position="309"/>
    </location>
    <ligand>
        <name>Mn(2+)</name>
        <dbReference type="ChEBI" id="CHEBI:29035"/>
        <label>2</label>
    </ligand>
</feature>
<organism evidence="7 8">
    <name type="scientific">Labrys miyagiensis</name>
    <dbReference type="NCBI Taxonomy" id="346912"/>
    <lineage>
        <taxon>Bacteria</taxon>
        <taxon>Pseudomonadati</taxon>
        <taxon>Pseudomonadota</taxon>
        <taxon>Alphaproteobacteria</taxon>
        <taxon>Hyphomicrobiales</taxon>
        <taxon>Xanthobacteraceae</taxon>
        <taxon>Labrys</taxon>
    </lineage>
</organism>
<evidence type="ECO:0000259" key="6">
    <source>
        <dbReference type="Pfam" id="PF01676"/>
    </source>
</evidence>
<reference evidence="8" key="1">
    <citation type="journal article" date="2019" name="Int. J. Syst. Evol. Microbiol.">
        <title>The Global Catalogue of Microorganisms (GCM) 10K type strain sequencing project: providing services to taxonomists for standard genome sequencing and annotation.</title>
        <authorList>
            <consortium name="The Broad Institute Genomics Platform"/>
            <consortium name="The Broad Institute Genome Sequencing Center for Infectious Disease"/>
            <person name="Wu L."/>
            <person name="Ma J."/>
        </authorList>
    </citation>
    <scope>NUCLEOTIDE SEQUENCE [LARGE SCALE GENOMIC DNA]</scope>
    <source>
        <strain evidence="8">NBRC 101365</strain>
    </source>
</reference>
<evidence type="ECO:0000256" key="1">
    <source>
        <dbReference type="ARBA" id="ARBA00010373"/>
    </source>
</evidence>
<protein>
    <recommendedName>
        <fullName evidence="4 5">Phosphopentomutase</fullName>
        <ecNumber evidence="4 5">5.4.2.7</ecNumber>
    </recommendedName>
    <alternativeName>
        <fullName evidence="4">Phosphodeoxyribomutase</fullName>
    </alternativeName>
</protein>
<evidence type="ECO:0000256" key="3">
    <source>
        <dbReference type="ARBA" id="ARBA00023211"/>
    </source>
</evidence>
<comment type="catalytic activity">
    <reaction evidence="4">
        <text>2-deoxy-alpha-D-ribose 1-phosphate = 2-deoxy-D-ribose 5-phosphate</text>
        <dbReference type="Rhea" id="RHEA:27658"/>
        <dbReference type="ChEBI" id="CHEBI:57259"/>
        <dbReference type="ChEBI" id="CHEBI:62877"/>
        <dbReference type="EC" id="5.4.2.7"/>
    </reaction>
</comment>
<evidence type="ECO:0000313" key="8">
    <source>
        <dbReference type="Proteomes" id="UP001156882"/>
    </source>
</evidence>
<sequence>MARAFILVMDSFGIGSADDAVRYGDTGSNTLGHIAAACATGSTGEKRRRSGPLHLPVLAGLGLGKAAEAASGLAPPGLATETISGLWGYAAEISRGKDTPSGHWEIAGYPVPFDWGYFPATIPCFPPDLIAAIVKEAGLPGVLGEKHASGTEIIAELGAESVRTGKPICYTSADSVLQIAAHEEAFGLERLLDLCRIARRHVDALNIGRVIARPFVGDEATGFSRTANRRDFAVPPPADTLLDAVEKARRTTITIGKIGDIFAHRGTGENIKGPDNDALIDRTLEAMKRLPEGGFLFANYVDFDTLYGHRRDIPGYAAALEAFDRRLPEILARLNPDDLLIITADHGCDPSWRGTDHTREFVPVLARLGGRRGSVGRRETFADMAASVAEHLGLAWRGAGQSFL</sequence>
<dbReference type="InterPro" id="IPR006124">
    <property type="entry name" value="Metalloenzyme"/>
</dbReference>
<dbReference type="SUPFAM" id="SSF53649">
    <property type="entry name" value="Alkaline phosphatase-like"/>
    <property type="match status" value="1"/>
</dbReference>
<dbReference type="Gene3D" id="3.30.70.1250">
    <property type="entry name" value="Phosphopentomutase"/>
    <property type="match status" value="1"/>
</dbReference>
<dbReference type="Proteomes" id="UP001156882">
    <property type="component" value="Unassembled WGS sequence"/>
</dbReference>
<feature type="binding site" evidence="4">
    <location>
        <position position="357"/>
    </location>
    <ligand>
        <name>Mn(2+)</name>
        <dbReference type="ChEBI" id="CHEBI:29035"/>
        <label>2</label>
    </ligand>
</feature>
<comment type="subcellular location">
    <subcellularLocation>
        <location evidence="4">Cytoplasm</location>
    </subcellularLocation>
</comment>
<dbReference type="Gene3D" id="3.40.720.10">
    <property type="entry name" value="Alkaline Phosphatase, subunit A"/>
    <property type="match status" value="1"/>
</dbReference>
<dbReference type="InterPro" id="IPR010045">
    <property type="entry name" value="DeoB"/>
</dbReference>
<feature type="binding site" evidence="4">
    <location>
        <position position="346"/>
    </location>
    <ligand>
        <name>Mn(2+)</name>
        <dbReference type="ChEBI" id="CHEBI:29035"/>
        <label>1</label>
    </ligand>
</feature>
<keyword evidence="4" id="KW-0413">Isomerase</keyword>
<gene>
    <name evidence="4 7" type="primary">deoB</name>
    <name evidence="7" type="ORF">GCM10007874_13920</name>
</gene>
<keyword evidence="8" id="KW-1185">Reference proteome</keyword>
<evidence type="ECO:0000256" key="2">
    <source>
        <dbReference type="ARBA" id="ARBA00022723"/>
    </source>
</evidence>
<dbReference type="HAMAP" id="MF_00740">
    <property type="entry name" value="Phosphopentomut"/>
    <property type="match status" value="1"/>
</dbReference>
<dbReference type="NCBIfam" id="NF003766">
    <property type="entry name" value="PRK05362.1"/>
    <property type="match status" value="1"/>
</dbReference>
<dbReference type="PANTHER" id="PTHR21110">
    <property type="entry name" value="PHOSPHOPENTOMUTASE"/>
    <property type="match status" value="1"/>
</dbReference>
<comment type="cofactor">
    <cofactor evidence="4">
        <name>Mn(2+)</name>
        <dbReference type="ChEBI" id="CHEBI:29035"/>
    </cofactor>
    <text evidence="4">Binds 2 manganese ions.</text>
</comment>
<dbReference type="InterPro" id="IPR017850">
    <property type="entry name" value="Alkaline_phosphatase_core_sf"/>
</dbReference>
<evidence type="ECO:0000256" key="5">
    <source>
        <dbReference type="NCBIfam" id="TIGR01696"/>
    </source>
</evidence>
<keyword evidence="4" id="KW-0963">Cytoplasm</keyword>
<evidence type="ECO:0000256" key="4">
    <source>
        <dbReference type="HAMAP-Rule" id="MF_00740"/>
    </source>
</evidence>
<comment type="pathway">
    <text evidence="4">Carbohydrate degradation; 2-deoxy-D-ribose 1-phosphate degradation; D-glyceraldehyde 3-phosphate and acetaldehyde from 2-deoxy-alpha-D-ribose 1-phosphate: step 1/2.</text>
</comment>
<dbReference type="EC" id="5.4.2.7" evidence="4 5"/>
<evidence type="ECO:0000313" key="7">
    <source>
        <dbReference type="EMBL" id="GLS18375.1"/>
    </source>
</evidence>
<dbReference type="InterPro" id="IPR024052">
    <property type="entry name" value="Phosphopentomutase_DeoB_cap_sf"/>
</dbReference>
<feature type="binding site" evidence="4">
    <location>
        <position position="304"/>
    </location>
    <ligand>
        <name>Mn(2+)</name>
        <dbReference type="ChEBI" id="CHEBI:29035"/>
        <label>2</label>
    </ligand>
</feature>
<name>A0ABQ6CEQ0_9HYPH</name>
<dbReference type="NCBIfam" id="TIGR01696">
    <property type="entry name" value="deoB"/>
    <property type="match status" value="1"/>
</dbReference>
<feature type="domain" description="Metalloenzyme" evidence="6">
    <location>
        <begin position="3"/>
        <end position="394"/>
    </location>
</feature>
<dbReference type="EMBL" id="BSPC01000011">
    <property type="protein sequence ID" value="GLS18375.1"/>
    <property type="molecule type" value="Genomic_DNA"/>
</dbReference>
<comment type="function">
    <text evidence="4">Isomerase that catalyzes the conversion of deoxy-ribose 1-phosphate (dRib-1-P) and ribose 1-phosphate (Rib-1-P) to deoxy-ribose 5-phosphate (dRib-5-P) and ribose 5-phosphate (Rib-5-P), respectively.</text>
</comment>
<dbReference type="Pfam" id="PF01676">
    <property type="entry name" value="Metalloenzyme"/>
    <property type="match status" value="1"/>
</dbReference>
<comment type="caution">
    <text evidence="7">The sequence shown here is derived from an EMBL/GenBank/DDBJ whole genome shotgun (WGS) entry which is preliminary data.</text>
</comment>
<dbReference type="SUPFAM" id="SSF143856">
    <property type="entry name" value="DeoB insert domain-like"/>
    <property type="match status" value="1"/>
</dbReference>
<dbReference type="RefSeq" id="WP_284311187.1">
    <property type="nucleotide sequence ID" value="NZ_BSPC01000011.1"/>
</dbReference>
<comment type="similarity">
    <text evidence="1 4">Belongs to the phosphopentomutase family.</text>
</comment>
<feature type="binding site" evidence="4">
    <location>
        <position position="345"/>
    </location>
    <ligand>
        <name>Mn(2+)</name>
        <dbReference type="ChEBI" id="CHEBI:29035"/>
        <label>1</label>
    </ligand>
</feature>
<dbReference type="PANTHER" id="PTHR21110:SF0">
    <property type="entry name" value="PHOSPHOPENTOMUTASE"/>
    <property type="match status" value="1"/>
</dbReference>